<dbReference type="InterPro" id="IPR050266">
    <property type="entry name" value="AB_hydrolase_sf"/>
</dbReference>
<keyword evidence="3" id="KW-1185">Reference proteome</keyword>
<dbReference type="InterPro" id="IPR000073">
    <property type="entry name" value="AB_hydrolase_1"/>
</dbReference>
<evidence type="ECO:0000313" key="2">
    <source>
        <dbReference type="EMBL" id="RNM12110.1"/>
    </source>
</evidence>
<protein>
    <submittedName>
        <fullName evidence="2">Alpha/beta hydrolase</fullName>
    </submittedName>
</protein>
<dbReference type="InterPro" id="IPR029058">
    <property type="entry name" value="AB_hydrolase_fold"/>
</dbReference>
<accession>A0A3N0GJ89</accession>
<dbReference type="EMBL" id="RJSF01000046">
    <property type="protein sequence ID" value="RNM12110.1"/>
    <property type="molecule type" value="Genomic_DNA"/>
</dbReference>
<comment type="caution">
    <text evidence="2">The sequence shown here is derived from an EMBL/GenBank/DDBJ whole genome shotgun (WGS) entry which is preliminary data.</text>
</comment>
<dbReference type="Proteomes" id="UP000279994">
    <property type="component" value="Unassembled WGS sequence"/>
</dbReference>
<name>A0A3N0GJ89_9ACTN</name>
<evidence type="ECO:0000313" key="3">
    <source>
        <dbReference type="Proteomes" id="UP000279994"/>
    </source>
</evidence>
<dbReference type="RefSeq" id="WP_123224690.1">
    <property type="nucleotide sequence ID" value="NZ_RJSF01000046.1"/>
</dbReference>
<dbReference type="PANTHER" id="PTHR43798">
    <property type="entry name" value="MONOACYLGLYCEROL LIPASE"/>
    <property type="match status" value="1"/>
</dbReference>
<feature type="domain" description="AB hydrolase-1" evidence="1">
    <location>
        <begin position="33"/>
        <end position="254"/>
    </location>
</feature>
<sequence length="272" mass="29947">MPQPSWSAHSLDLTVEDVALDIAAMHAPGPEPVMFLHGFGSTKEEYADFTQFPGLAGQPFLAYDAPGFGESTASDLTKVSIPFLVDVALAVLDQLDIDRFHVVGHSMGGLTALILADRVPDRVLSYTDIEGNLAPEDCFLSRQIVTHGNDDPETFLSEFADRSLQSDEYASALYGSRVLTTVDPDVVRAVFESMVELSDHGDLLNTFTGLPMPRMFIHGEQNAHLSYLPELRRRSVRVVEIDHSGHWPMYSNPPAMWTALRDFLTDLASPKG</sequence>
<dbReference type="Pfam" id="PF12697">
    <property type="entry name" value="Abhydrolase_6"/>
    <property type="match status" value="1"/>
</dbReference>
<dbReference type="GO" id="GO:0046464">
    <property type="term" value="P:acylglycerol catabolic process"/>
    <property type="evidence" value="ECO:0007669"/>
    <property type="project" value="TreeGrafter"/>
</dbReference>
<dbReference type="OrthoDB" id="9773549at2"/>
<dbReference type="PANTHER" id="PTHR43798:SF5">
    <property type="entry name" value="MONOACYLGLYCEROL LIPASE ABHD6"/>
    <property type="match status" value="1"/>
</dbReference>
<gene>
    <name evidence="2" type="ORF">EFL26_20070</name>
</gene>
<reference evidence="2 3" key="1">
    <citation type="submission" date="2018-11" db="EMBL/GenBank/DDBJ databases">
        <authorList>
            <person name="Li F."/>
        </authorList>
    </citation>
    <scope>NUCLEOTIDE SEQUENCE [LARGE SCALE GENOMIC DNA]</scope>
    <source>
        <strain evidence="2 3">Gsoil 818</strain>
    </source>
</reference>
<proteinExistence type="predicted"/>
<evidence type="ECO:0000259" key="1">
    <source>
        <dbReference type="Pfam" id="PF12697"/>
    </source>
</evidence>
<keyword evidence="2" id="KW-0378">Hydrolase</keyword>
<dbReference type="GO" id="GO:0016020">
    <property type="term" value="C:membrane"/>
    <property type="evidence" value="ECO:0007669"/>
    <property type="project" value="TreeGrafter"/>
</dbReference>
<organism evidence="2 3">
    <name type="scientific">Nocardioides pocheonensis</name>
    <dbReference type="NCBI Taxonomy" id="661485"/>
    <lineage>
        <taxon>Bacteria</taxon>
        <taxon>Bacillati</taxon>
        <taxon>Actinomycetota</taxon>
        <taxon>Actinomycetes</taxon>
        <taxon>Propionibacteriales</taxon>
        <taxon>Nocardioidaceae</taxon>
        <taxon>Nocardioides</taxon>
    </lineage>
</organism>
<dbReference type="AlphaFoldDB" id="A0A3N0GJ89"/>
<dbReference type="GO" id="GO:0047372">
    <property type="term" value="F:monoacylglycerol lipase activity"/>
    <property type="evidence" value="ECO:0007669"/>
    <property type="project" value="TreeGrafter"/>
</dbReference>
<dbReference type="SUPFAM" id="SSF53474">
    <property type="entry name" value="alpha/beta-Hydrolases"/>
    <property type="match status" value="1"/>
</dbReference>
<dbReference type="Gene3D" id="3.40.50.1820">
    <property type="entry name" value="alpha/beta hydrolase"/>
    <property type="match status" value="1"/>
</dbReference>